<gene>
    <name evidence="2" type="ORF">HHE01_05420</name>
</gene>
<dbReference type="AlphaFoldDB" id="A0A0K2Y6E8"/>
<dbReference type="Proteomes" id="UP000046090">
    <property type="component" value="Unassembled WGS sequence"/>
</dbReference>
<accession>A0A0K2Y6E8</accession>
<evidence type="ECO:0000313" key="3">
    <source>
        <dbReference type="Proteomes" id="UP000046090"/>
    </source>
</evidence>
<feature type="compositionally biased region" description="Basic and acidic residues" evidence="1">
    <location>
        <begin position="19"/>
        <end position="28"/>
    </location>
</feature>
<organism evidence="2 3">
    <name type="scientific">Helicobacter heilmannii</name>
    <dbReference type="NCBI Taxonomy" id="35817"/>
    <lineage>
        <taxon>Bacteria</taxon>
        <taxon>Pseudomonadati</taxon>
        <taxon>Campylobacterota</taxon>
        <taxon>Epsilonproteobacteria</taxon>
        <taxon>Campylobacterales</taxon>
        <taxon>Helicobacteraceae</taxon>
        <taxon>Helicobacter</taxon>
    </lineage>
</organism>
<reference evidence="3" key="1">
    <citation type="submission" date="2014-12" db="EMBL/GenBank/DDBJ databases">
        <authorList>
            <person name="Smet A."/>
        </authorList>
    </citation>
    <scope>NUCLEOTIDE SEQUENCE [LARGE SCALE GENOMIC DNA]</scope>
</reference>
<dbReference type="EMBL" id="CDMK01000002">
    <property type="protein sequence ID" value="CRI34741.1"/>
    <property type="molecule type" value="Genomic_DNA"/>
</dbReference>
<protein>
    <submittedName>
        <fullName evidence="2">Uncharacterized protein</fullName>
    </submittedName>
</protein>
<feature type="region of interest" description="Disordered" evidence="1">
    <location>
        <begin position="1"/>
        <end position="28"/>
    </location>
</feature>
<proteinExistence type="predicted"/>
<evidence type="ECO:0000256" key="1">
    <source>
        <dbReference type="SAM" id="MobiDB-lite"/>
    </source>
</evidence>
<evidence type="ECO:0000313" key="2">
    <source>
        <dbReference type="EMBL" id="CRI34741.1"/>
    </source>
</evidence>
<keyword evidence="3" id="KW-1185">Reference proteome</keyword>
<sequence length="46" mass="5114">MAGKHCPHSMCPSGSQEYPSHDAKQARDLINKAVVKPPNPNQNYEH</sequence>
<name>A0A0K2Y6E8_HELHE</name>